<evidence type="ECO:0000313" key="7">
    <source>
        <dbReference type="Proteomes" id="UP000198598"/>
    </source>
</evidence>
<dbReference type="EMBL" id="FOLQ01000012">
    <property type="protein sequence ID" value="SFE32683.1"/>
    <property type="molecule type" value="Genomic_DNA"/>
</dbReference>
<sequence>MLSSEGLLALYLCISNDKISDTMKRLTIIYWLTTVMFSLWMLGNAYAYLTSEEARRLCAHFGFPDYFRVELAVAKLIGVPVLVLPWLKGRIKEWAYAGFVITVISGFFAHLASGDSVRDSASALLALVFALISYASYHRLQVASSITKSINTGSLTTIV</sequence>
<gene>
    <name evidence="6" type="ORF">SAMN05216167_112158</name>
</gene>
<dbReference type="STRING" id="662367.SAMN05216167_112158"/>
<keyword evidence="7" id="KW-1185">Reference proteome</keyword>
<evidence type="ECO:0000256" key="2">
    <source>
        <dbReference type="ARBA" id="ARBA00022692"/>
    </source>
</evidence>
<dbReference type="InterPro" id="IPR032808">
    <property type="entry name" value="DoxX"/>
</dbReference>
<feature type="transmembrane region" description="Helical" evidence="5">
    <location>
        <begin position="120"/>
        <end position="137"/>
    </location>
</feature>
<reference evidence="6 7" key="1">
    <citation type="submission" date="2016-10" db="EMBL/GenBank/DDBJ databases">
        <authorList>
            <person name="de Groot N.N."/>
        </authorList>
    </citation>
    <scope>NUCLEOTIDE SEQUENCE [LARGE SCALE GENOMIC DNA]</scope>
    <source>
        <strain evidence="6 7">DSM 26130</strain>
    </source>
</reference>
<protein>
    <submittedName>
        <fullName evidence="6">DoxX-like family protein</fullName>
    </submittedName>
</protein>
<keyword evidence="3 5" id="KW-1133">Transmembrane helix</keyword>
<dbReference type="GO" id="GO:0016020">
    <property type="term" value="C:membrane"/>
    <property type="evidence" value="ECO:0007669"/>
    <property type="project" value="UniProtKB-SubCell"/>
</dbReference>
<evidence type="ECO:0000256" key="4">
    <source>
        <dbReference type="ARBA" id="ARBA00023136"/>
    </source>
</evidence>
<dbReference type="AlphaFoldDB" id="A0A1I1ZQ23"/>
<feature type="transmembrane region" description="Helical" evidence="5">
    <location>
        <begin position="94"/>
        <end position="114"/>
    </location>
</feature>
<feature type="transmembrane region" description="Helical" evidence="5">
    <location>
        <begin position="28"/>
        <end position="49"/>
    </location>
</feature>
<comment type="subcellular location">
    <subcellularLocation>
        <location evidence="1">Membrane</location>
        <topology evidence="1">Multi-pass membrane protein</topology>
    </subcellularLocation>
</comment>
<evidence type="ECO:0000256" key="5">
    <source>
        <dbReference type="SAM" id="Phobius"/>
    </source>
</evidence>
<accession>A0A1I1ZQ23</accession>
<proteinExistence type="predicted"/>
<organism evidence="6 7">
    <name type="scientific">Spirosoma endophyticum</name>
    <dbReference type="NCBI Taxonomy" id="662367"/>
    <lineage>
        <taxon>Bacteria</taxon>
        <taxon>Pseudomonadati</taxon>
        <taxon>Bacteroidota</taxon>
        <taxon>Cytophagia</taxon>
        <taxon>Cytophagales</taxon>
        <taxon>Cytophagaceae</taxon>
        <taxon>Spirosoma</taxon>
    </lineage>
</organism>
<dbReference type="Proteomes" id="UP000198598">
    <property type="component" value="Unassembled WGS sequence"/>
</dbReference>
<feature type="transmembrane region" description="Helical" evidence="5">
    <location>
        <begin position="69"/>
        <end position="87"/>
    </location>
</feature>
<keyword evidence="2 5" id="KW-0812">Transmembrane</keyword>
<name>A0A1I1ZQ23_9BACT</name>
<evidence type="ECO:0000313" key="6">
    <source>
        <dbReference type="EMBL" id="SFE32683.1"/>
    </source>
</evidence>
<evidence type="ECO:0000256" key="3">
    <source>
        <dbReference type="ARBA" id="ARBA00022989"/>
    </source>
</evidence>
<dbReference type="Pfam" id="PF13564">
    <property type="entry name" value="DoxX_2"/>
    <property type="match status" value="1"/>
</dbReference>
<keyword evidence="4 5" id="KW-0472">Membrane</keyword>
<evidence type="ECO:0000256" key="1">
    <source>
        <dbReference type="ARBA" id="ARBA00004141"/>
    </source>
</evidence>